<sequence>MAITDKMGKNSSLSVDLSEILDRLVEQYCCLKK</sequence>
<evidence type="ECO:0000313" key="1">
    <source>
        <dbReference type="EMBL" id="AEN78094.1"/>
    </source>
</evidence>
<dbReference type="HOGENOM" id="CLU_3382495_0_0_9"/>
<dbReference type="Proteomes" id="UP000001279">
    <property type="component" value="Chromosome"/>
</dbReference>
<protein>
    <submittedName>
        <fullName evidence="1">Uncharacterized protein</fullName>
    </submittedName>
</protein>
<dbReference type="KEGG" id="lrm:LRC_08120"/>
<proteinExistence type="predicted"/>
<accession>G2SND1</accession>
<dbReference type="EMBL" id="CP003032">
    <property type="protein sequence ID" value="AEN78094.1"/>
    <property type="molecule type" value="Genomic_DNA"/>
</dbReference>
<gene>
    <name evidence="1" type="ordered locus">LRC_08120</name>
</gene>
<dbReference type="AlphaFoldDB" id="G2SND1"/>
<name>G2SND1_LIGR2</name>
<organism evidence="1 2">
    <name type="scientific">Ligilactobacillus ruminis (strain ATCC 27782 / RF3)</name>
    <name type="common">Lactobacillus ruminis</name>
    <dbReference type="NCBI Taxonomy" id="1069534"/>
    <lineage>
        <taxon>Bacteria</taxon>
        <taxon>Bacillati</taxon>
        <taxon>Bacillota</taxon>
        <taxon>Bacilli</taxon>
        <taxon>Lactobacillales</taxon>
        <taxon>Lactobacillaceae</taxon>
        <taxon>Ligilactobacillus</taxon>
    </lineage>
</organism>
<evidence type="ECO:0000313" key="2">
    <source>
        <dbReference type="Proteomes" id="UP000001279"/>
    </source>
</evidence>
<reference evidence="1 2" key="1">
    <citation type="journal article" date="2011" name="Microb. Cell Fact.">
        <title>Genome sequences and comparative genomics of two Lactobacillus ruminis strains from the bovine and human intestinal tracts.</title>
        <authorList>
            <person name="Forde B.M."/>
            <person name="Neville B.A."/>
            <person name="O'Donnell M.M."/>
            <person name="Riboulet-Bisson E."/>
            <person name="Claesson M.J."/>
            <person name="Coghlan A."/>
            <person name="Ross R.P."/>
            <person name="O'Toole P.W."/>
        </authorList>
    </citation>
    <scope>NUCLEOTIDE SEQUENCE [LARGE SCALE GENOMIC DNA]</scope>
    <source>
        <strain evidence="2">ATCC 27782 / RF3</strain>
    </source>
</reference>
<keyword evidence="2" id="KW-1185">Reference proteome</keyword>